<keyword evidence="2" id="KW-0812">Transmembrane</keyword>
<feature type="domain" description="DUF305" evidence="3">
    <location>
        <begin position="102"/>
        <end position="269"/>
    </location>
</feature>
<sequence>MGSTDLPQESDKTDAEASSGSATPRMAGTDTIGRSDIAPGADPDTGDEPSDDDTSFSGQVRRQRTALLVIGVIGAMVLGFAIGVLARQPLDRNSGPTPSAVDIGFSQDMSAHHAQAVEMAGVALIRSADQDVRRLAYDILTTQQSQVGRMQGWLQLWDEPARAVDGYMGWMTEHGDGHDHSGAVSAHATEGPVREMPGMASPEELSALRRAEGTELDVLFLQLMLRHHQGGLPMIQYAATYAETAAVRTLASNMDQTQQGESQLMTGMLTARGAAPLPLN</sequence>
<name>A0A4U8WA28_9NOCA</name>
<feature type="region of interest" description="Disordered" evidence="1">
    <location>
        <begin position="1"/>
        <end position="59"/>
    </location>
</feature>
<evidence type="ECO:0000313" key="4">
    <source>
        <dbReference type="EMBL" id="VFB01615.1"/>
    </source>
</evidence>
<dbReference type="InterPro" id="IPR005183">
    <property type="entry name" value="DUF305_CopM-like"/>
</dbReference>
<protein>
    <submittedName>
        <fullName evidence="4">Uncharacterized protein conserved in bacteria</fullName>
    </submittedName>
</protein>
<proteinExistence type="predicted"/>
<dbReference type="InterPro" id="IPR012347">
    <property type="entry name" value="Ferritin-like"/>
</dbReference>
<dbReference type="Proteomes" id="UP000290439">
    <property type="component" value="Chromosome"/>
</dbReference>
<gene>
    <name evidence="4" type="ORF">NCTC10797_05436</name>
</gene>
<keyword evidence="2" id="KW-0472">Membrane</keyword>
<organism evidence="4 5">
    <name type="scientific">Nocardia cyriacigeorgica</name>
    <dbReference type="NCBI Taxonomy" id="135487"/>
    <lineage>
        <taxon>Bacteria</taxon>
        <taxon>Bacillati</taxon>
        <taxon>Actinomycetota</taxon>
        <taxon>Actinomycetes</taxon>
        <taxon>Mycobacteriales</taxon>
        <taxon>Nocardiaceae</taxon>
        <taxon>Nocardia</taxon>
    </lineage>
</organism>
<evidence type="ECO:0000313" key="5">
    <source>
        <dbReference type="Proteomes" id="UP000290439"/>
    </source>
</evidence>
<evidence type="ECO:0000259" key="3">
    <source>
        <dbReference type="Pfam" id="PF03713"/>
    </source>
</evidence>
<dbReference type="Gene3D" id="1.20.1260.10">
    <property type="match status" value="1"/>
</dbReference>
<dbReference type="EMBL" id="LR215973">
    <property type="protein sequence ID" value="VFB01615.1"/>
    <property type="molecule type" value="Genomic_DNA"/>
</dbReference>
<reference evidence="4 5" key="1">
    <citation type="submission" date="2019-02" db="EMBL/GenBank/DDBJ databases">
        <authorList>
            <consortium name="Pathogen Informatics"/>
        </authorList>
    </citation>
    <scope>NUCLEOTIDE SEQUENCE [LARGE SCALE GENOMIC DNA]</scope>
    <source>
        <strain evidence="4 5">3012STDY6756504</strain>
    </source>
</reference>
<feature type="compositionally biased region" description="Acidic residues" evidence="1">
    <location>
        <begin position="44"/>
        <end position="54"/>
    </location>
</feature>
<dbReference type="PANTHER" id="PTHR36933">
    <property type="entry name" value="SLL0788 PROTEIN"/>
    <property type="match status" value="1"/>
</dbReference>
<dbReference type="Pfam" id="PF03713">
    <property type="entry name" value="DUF305"/>
    <property type="match status" value="1"/>
</dbReference>
<feature type="transmembrane region" description="Helical" evidence="2">
    <location>
        <begin position="66"/>
        <end position="86"/>
    </location>
</feature>
<keyword evidence="2" id="KW-1133">Transmembrane helix</keyword>
<dbReference type="AlphaFoldDB" id="A0A4U8WA28"/>
<accession>A0A4U8WA28</accession>
<dbReference type="PANTHER" id="PTHR36933:SF1">
    <property type="entry name" value="SLL0788 PROTEIN"/>
    <property type="match status" value="1"/>
</dbReference>
<evidence type="ECO:0000256" key="1">
    <source>
        <dbReference type="SAM" id="MobiDB-lite"/>
    </source>
</evidence>
<dbReference type="RefSeq" id="WP_228839648.1">
    <property type="nucleotide sequence ID" value="NZ_JADLPK010000007.1"/>
</dbReference>
<evidence type="ECO:0000256" key="2">
    <source>
        <dbReference type="SAM" id="Phobius"/>
    </source>
</evidence>